<dbReference type="Pfam" id="PF00172">
    <property type="entry name" value="Zn_clus"/>
    <property type="match status" value="1"/>
</dbReference>
<organism evidence="4 5">
    <name type="scientific">Emericellopsis atlantica</name>
    <dbReference type="NCBI Taxonomy" id="2614577"/>
    <lineage>
        <taxon>Eukaryota</taxon>
        <taxon>Fungi</taxon>
        <taxon>Dikarya</taxon>
        <taxon>Ascomycota</taxon>
        <taxon>Pezizomycotina</taxon>
        <taxon>Sordariomycetes</taxon>
        <taxon>Hypocreomycetidae</taxon>
        <taxon>Hypocreales</taxon>
        <taxon>Bionectriaceae</taxon>
        <taxon>Emericellopsis</taxon>
    </lineage>
</organism>
<gene>
    <name evidence="4" type="ORF">F5Z01DRAFT_161122</name>
</gene>
<proteinExistence type="predicted"/>
<dbReference type="InterPro" id="IPR036864">
    <property type="entry name" value="Zn2-C6_fun-type_DNA-bd_sf"/>
</dbReference>
<dbReference type="GO" id="GO:0000981">
    <property type="term" value="F:DNA-binding transcription factor activity, RNA polymerase II-specific"/>
    <property type="evidence" value="ECO:0007669"/>
    <property type="project" value="InterPro"/>
</dbReference>
<feature type="domain" description="Zn(2)-C6 fungal-type" evidence="3">
    <location>
        <begin position="33"/>
        <end position="63"/>
    </location>
</feature>
<dbReference type="AlphaFoldDB" id="A0A9P8CNM5"/>
<dbReference type="SUPFAM" id="SSF57701">
    <property type="entry name" value="Zn2/Cys6 DNA-binding domain"/>
    <property type="match status" value="1"/>
</dbReference>
<dbReference type="InterPro" id="IPR001138">
    <property type="entry name" value="Zn2Cys6_DnaBD"/>
</dbReference>
<feature type="region of interest" description="Disordered" evidence="2">
    <location>
        <begin position="15"/>
        <end position="34"/>
    </location>
</feature>
<dbReference type="EMBL" id="MU251258">
    <property type="protein sequence ID" value="KAG9253287.1"/>
    <property type="molecule type" value="Genomic_DNA"/>
</dbReference>
<name>A0A9P8CNM5_9HYPO</name>
<dbReference type="CDD" id="cd00067">
    <property type="entry name" value="GAL4"/>
    <property type="match status" value="1"/>
</dbReference>
<dbReference type="GO" id="GO:0008270">
    <property type="term" value="F:zinc ion binding"/>
    <property type="evidence" value="ECO:0007669"/>
    <property type="project" value="InterPro"/>
</dbReference>
<evidence type="ECO:0000256" key="1">
    <source>
        <dbReference type="ARBA" id="ARBA00023242"/>
    </source>
</evidence>
<feature type="compositionally biased region" description="Pro residues" evidence="2">
    <location>
        <begin position="17"/>
        <end position="27"/>
    </location>
</feature>
<dbReference type="RefSeq" id="XP_046117211.1">
    <property type="nucleotide sequence ID" value="XM_046257803.1"/>
</dbReference>
<sequence>MFNTWKQDSNSYVVLPTGPPFERPPNGRPRRSSCNPCRTRKIRCSSELAGCRNCRKRNLTCDYGCEDGADLVIGSVKGRRRRLSCTSRSSAPMLSSHTRKDIPDDASPDELDSPQTKACPKGTTWSMWESAAGSLTGPQSAPPNTTGISPQPDTSLNSTVAMPDLIGTPEQIWRMEDHMVQPAFEQSRAISGGHHCQLNRSPFPGASPALKSITCLETAFVGTDTAQGITPVVDNSSPPCCLCLTTPLEAWEGLVIDISSKEAMADDFVQCQKTAMASCEALVRCHGCSWRSQDVMLLIDMCAKLLESLKTQDGEVSACPLPRERIAGNDTDMDSEEDGDHMPRKLWTARMRRLGRLIAEVGGLLEGEQWTAHRCLLHSVQVGFRGVMFGWHWQSSSAQDL</sequence>
<reference evidence="4" key="1">
    <citation type="journal article" date="2021" name="IMA Fungus">
        <title>Genomic characterization of three marine fungi, including Emericellopsis atlantica sp. nov. with signatures of a generalist lifestyle and marine biomass degradation.</title>
        <authorList>
            <person name="Hagestad O.C."/>
            <person name="Hou L."/>
            <person name="Andersen J.H."/>
            <person name="Hansen E.H."/>
            <person name="Altermark B."/>
            <person name="Li C."/>
            <person name="Kuhnert E."/>
            <person name="Cox R.J."/>
            <person name="Crous P.W."/>
            <person name="Spatafora J.W."/>
            <person name="Lail K."/>
            <person name="Amirebrahimi M."/>
            <person name="Lipzen A."/>
            <person name="Pangilinan J."/>
            <person name="Andreopoulos W."/>
            <person name="Hayes R.D."/>
            <person name="Ng V."/>
            <person name="Grigoriev I.V."/>
            <person name="Jackson S.A."/>
            <person name="Sutton T.D.S."/>
            <person name="Dobson A.D.W."/>
            <person name="Rama T."/>
        </authorList>
    </citation>
    <scope>NUCLEOTIDE SEQUENCE</scope>
    <source>
        <strain evidence="4">TS7</strain>
    </source>
</reference>
<feature type="region of interest" description="Disordered" evidence="2">
    <location>
        <begin position="82"/>
        <end position="157"/>
    </location>
</feature>
<keyword evidence="1" id="KW-0539">Nucleus</keyword>
<evidence type="ECO:0000313" key="4">
    <source>
        <dbReference type="EMBL" id="KAG9253287.1"/>
    </source>
</evidence>
<dbReference type="Proteomes" id="UP000887229">
    <property type="component" value="Unassembled WGS sequence"/>
</dbReference>
<evidence type="ECO:0000259" key="3">
    <source>
        <dbReference type="PROSITE" id="PS50048"/>
    </source>
</evidence>
<dbReference type="GeneID" id="70288706"/>
<dbReference type="OrthoDB" id="4356994at2759"/>
<dbReference type="PROSITE" id="PS00463">
    <property type="entry name" value="ZN2_CY6_FUNGAL_1"/>
    <property type="match status" value="1"/>
</dbReference>
<keyword evidence="5" id="KW-1185">Reference proteome</keyword>
<evidence type="ECO:0000313" key="5">
    <source>
        <dbReference type="Proteomes" id="UP000887229"/>
    </source>
</evidence>
<protein>
    <recommendedName>
        <fullName evidence="3">Zn(2)-C6 fungal-type domain-containing protein</fullName>
    </recommendedName>
</protein>
<feature type="compositionally biased region" description="Polar residues" evidence="2">
    <location>
        <begin position="136"/>
        <end position="157"/>
    </location>
</feature>
<evidence type="ECO:0000256" key="2">
    <source>
        <dbReference type="SAM" id="MobiDB-lite"/>
    </source>
</evidence>
<dbReference type="PROSITE" id="PS50048">
    <property type="entry name" value="ZN2_CY6_FUNGAL_2"/>
    <property type="match status" value="1"/>
</dbReference>
<accession>A0A9P8CNM5</accession>
<dbReference type="Gene3D" id="4.10.240.10">
    <property type="entry name" value="Zn(2)-C6 fungal-type DNA-binding domain"/>
    <property type="match status" value="1"/>
</dbReference>
<comment type="caution">
    <text evidence="4">The sequence shown here is derived from an EMBL/GenBank/DDBJ whole genome shotgun (WGS) entry which is preliminary data.</text>
</comment>